<name>A0A1W1D1S5_9ZZZZ</name>
<protein>
    <submittedName>
        <fullName evidence="1">Putative RTX toxin</fullName>
    </submittedName>
</protein>
<dbReference type="Gene3D" id="2.60.40.2810">
    <property type="match status" value="1"/>
</dbReference>
<organism evidence="1">
    <name type="scientific">hydrothermal vent metagenome</name>
    <dbReference type="NCBI Taxonomy" id="652676"/>
    <lineage>
        <taxon>unclassified sequences</taxon>
        <taxon>metagenomes</taxon>
        <taxon>ecological metagenomes</taxon>
    </lineage>
</organism>
<dbReference type="AlphaFoldDB" id="A0A1W1D1S5"/>
<dbReference type="EMBL" id="FPHM01000318">
    <property type="protein sequence ID" value="SFV71821.1"/>
    <property type="molecule type" value="Genomic_DNA"/>
</dbReference>
<dbReference type="Gene3D" id="2.60.40.3440">
    <property type="match status" value="1"/>
</dbReference>
<evidence type="ECO:0000313" key="1">
    <source>
        <dbReference type="EMBL" id="SFV71821.1"/>
    </source>
</evidence>
<proteinExistence type="predicted"/>
<gene>
    <name evidence="1" type="ORF">MNB_SV-13-813</name>
</gene>
<dbReference type="Pfam" id="PF17963">
    <property type="entry name" value="Big_9"/>
    <property type="match status" value="2"/>
</dbReference>
<reference evidence="1" key="1">
    <citation type="submission" date="2016-10" db="EMBL/GenBank/DDBJ databases">
        <authorList>
            <person name="de Groot N.N."/>
        </authorList>
    </citation>
    <scope>NUCLEOTIDE SEQUENCE</scope>
</reference>
<sequence length="246" mass="25610">MKNILQKTLILSTTVLLINCADDIEIPASLTAPVAKDDNATVSSGSSTTIKVLSNDSPSENRVLDTSSIIITTDVKEGATVVNSNGTVTYTSDGVFTGTETFLYTVKDTNGTTSNKATVRVTISTDTTATDTTATNTTATNTTATDTKEEVVVTKTAPKAINDSSSTTQGTAITISLLDNDIDNGDGLNKITIIQDTKNGTVILNANGTATYTSTSTFTGTDTFTYQVSDRNGLNSNTATVTITVT</sequence>
<accession>A0A1W1D1S5</accession>